<evidence type="ECO:0000313" key="1">
    <source>
        <dbReference type="EMBL" id="GIE39511.1"/>
    </source>
</evidence>
<evidence type="ECO:0000313" key="2">
    <source>
        <dbReference type="EMBL" id="MBB4752903.1"/>
    </source>
</evidence>
<gene>
    <name evidence="1" type="ORF">Alo02nite_24090</name>
    <name evidence="2" type="ORF">BJ964_007064</name>
</gene>
<keyword evidence="4" id="KW-1185">Reference proteome</keyword>
<sequence>MPDDEPQRRPSQIICEMLGIPERTFTPEEERAFREASDRADAEVRAIIERRRRRAA</sequence>
<proteinExistence type="predicted"/>
<comment type="caution">
    <text evidence="2">The sequence shown here is derived from an EMBL/GenBank/DDBJ whole genome shotgun (WGS) entry which is preliminary data.</text>
</comment>
<protein>
    <submittedName>
        <fullName evidence="2">Cytochrome P450</fullName>
    </submittedName>
</protein>
<name>A0A7W7HLT0_9ACTN</name>
<reference evidence="2 3" key="1">
    <citation type="submission" date="2020-08" db="EMBL/GenBank/DDBJ databases">
        <title>Sequencing the genomes of 1000 actinobacteria strains.</title>
        <authorList>
            <person name="Klenk H.-P."/>
        </authorList>
    </citation>
    <scope>NUCLEOTIDE SEQUENCE [LARGE SCALE GENOMIC DNA]</scope>
    <source>
        <strain evidence="2 3">DSM 43150</strain>
    </source>
</reference>
<dbReference type="Proteomes" id="UP000631312">
    <property type="component" value="Unassembled WGS sequence"/>
</dbReference>
<dbReference type="RefSeq" id="WP_188124659.1">
    <property type="nucleotide sequence ID" value="NZ_BOMP01000034.1"/>
</dbReference>
<accession>A0A7W7HLT0</accession>
<evidence type="ECO:0000313" key="4">
    <source>
        <dbReference type="Proteomes" id="UP000631312"/>
    </source>
</evidence>
<evidence type="ECO:0000313" key="3">
    <source>
        <dbReference type="Proteomes" id="UP000590511"/>
    </source>
</evidence>
<organism evidence="2 3">
    <name type="scientific">Actinoplanes lobatus</name>
    <dbReference type="NCBI Taxonomy" id="113568"/>
    <lineage>
        <taxon>Bacteria</taxon>
        <taxon>Bacillati</taxon>
        <taxon>Actinomycetota</taxon>
        <taxon>Actinomycetes</taxon>
        <taxon>Micromonosporales</taxon>
        <taxon>Micromonosporaceae</taxon>
        <taxon>Actinoplanes</taxon>
    </lineage>
</organism>
<reference evidence="1 4" key="2">
    <citation type="submission" date="2021-01" db="EMBL/GenBank/DDBJ databases">
        <title>Whole genome shotgun sequence of Actinoplanes lobatus NBRC 12513.</title>
        <authorList>
            <person name="Komaki H."/>
            <person name="Tamura T."/>
        </authorList>
    </citation>
    <scope>NUCLEOTIDE SEQUENCE [LARGE SCALE GENOMIC DNA]</scope>
    <source>
        <strain evidence="1 4">NBRC 12513</strain>
    </source>
</reference>
<dbReference type="Proteomes" id="UP000590511">
    <property type="component" value="Unassembled WGS sequence"/>
</dbReference>
<dbReference type="EMBL" id="BOMP01000034">
    <property type="protein sequence ID" value="GIE39511.1"/>
    <property type="molecule type" value="Genomic_DNA"/>
</dbReference>
<dbReference type="EMBL" id="JACHNC010000001">
    <property type="protein sequence ID" value="MBB4752903.1"/>
    <property type="molecule type" value="Genomic_DNA"/>
</dbReference>
<dbReference type="AlphaFoldDB" id="A0A7W7HLT0"/>